<feature type="compositionally biased region" description="Low complexity" evidence="4">
    <location>
        <begin position="345"/>
        <end position="358"/>
    </location>
</feature>
<dbReference type="CDD" id="cd06267">
    <property type="entry name" value="PBP1_LacI_sugar_binding-like"/>
    <property type="match status" value="1"/>
</dbReference>
<dbReference type="InterPro" id="IPR010982">
    <property type="entry name" value="Lambda_DNA-bd_dom_sf"/>
</dbReference>
<evidence type="ECO:0000259" key="5">
    <source>
        <dbReference type="PROSITE" id="PS50932"/>
    </source>
</evidence>
<dbReference type="Gene3D" id="1.10.260.40">
    <property type="entry name" value="lambda repressor-like DNA-binding domains"/>
    <property type="match status" value="1"/>
</dbReference>
<gene>
    <name evidence="6" type="ORF">ACFQQL_11765</name>
</gene>
<evidence type="ECO:0000313" key="7">
    <source>
        <dbReference type="Proteomes" id="UP001596455"/>
    </source>
</evidence>
<dbReference type="InterPro" id="IPR046335">
    <property type="entry name" value="LacI/GalR-like_sensor"/>
</dbReference>
<dbReference type="PROSITE" id="PS50932">
    <property type="entry name" value="HTH_LACI_2"/>
    <property type="match status" value="1"/>
</dbReference>
<dbReference type="CDD" id="cd01392">
    <property type="entry name" value="HTH_LacI"/>
    <property type="match status" value="1"/>
</dbReference>
<dbReference type="PANTHER" id="PTHR30146">
    <property type="entry name" value="LACI-RELATED TRANSCRIPTIONAL REPRESSOR"/>
    <property type="match status" value="1"/>
</dbReference>
<evidence type="ECO:0000313" key="6">
    <source>
        <dbReference type="EMBL" id="MFC7405789.1"/>
    </source>
</evidence>
<dbReference type="PANTHER" id="PTHR30146:SF109">
    <property type="entry name" value="HTH-TYPE TRANSCRIPTIONAL REGULATOR GALS"/>
    <property type="match status" value="1"/>
</dbReference>
<dbReference type="SUPFAM" id="SSF47413">
    <property type="entry name" value="lambda repressor-like DNA-binding domains"/>
    <property type="match status" value="1"/>
</dbReference>
<keyword evidence="1" id="KW-0805">Transcription regulation</keyword>
<keyword evidence="7" id="KW-1185">Reference proteome</keyword>
<evidence type="ECO:0000256" key="2">
    <source>
        <dbReference type="ARBA" id="ARBA00023125"/>
    </source>
</evidence>
<comment type="caution">
    <text evidence="6">The sequence shown here is derived from an EMBL/GenBank/DDBJ whole genome shotgun (WGS) entry which is preliminary data.</text>
</comment>
<evidence type="ECO:0000256" key="3">
    <source>
        <dbReference type="ARBA" id="ARBA00023163"/>
    </source>
</evidence>
<feature type="domain" description="HTH lacI-type" evidence="5">
    <location>
        <begin position="14"/>
        <end position="69"/>
    </location>
</feature>
<dbReference type="SMART" id="SM00354">
    <property type="entry name" value="HTH_LACI"/>
    <property type="match status" value="1"/>
</dbReference>
<dbReference type="Pfam" id="PF13377">
    <property type="entry name" value="Peripla_BP_3"/>
    <property type="match status" value="1"/>
</dbReference>
<reference evidence="7" key="1">
    <citation type="journal article" date="2019" name="Int. J. Syst. Evol. Microbiol.">
        <title>The Global Catalogue of Microorganisms (GCM) 10K type strain sequencing project: providing services to taxonomists for standard genome sequencing and annotation.</title>
        <authorList>
            <consortium name="The Broad Institute Genomics Platform"/>
            <consortium name="The Broad Institute Genome Sequencing Center for Infectious Disease"/>
            <person name="Wu L."/>
            <person name="Ma J."/>
        </authorList>
    </citation>
    <scope>NUCLEOTIDE SEQUENCE [LARGE SCALE GENOMIC DNA]</scope>
    <source>
        <strain evidence="7">JCM 1490</strain>
    </source>
</reference>
<dbReference type="EMBL" id="JBHTCQ010000002">
    <property type="protein sequence ID" value="MFC7405789.1"/>
    <property type="molecule type" value="Genomic_DNA"/>
</dbReference>
<accession>A0ABW2Q8E9</accession>
<dbReference type="InterPro" id="IPR028082">
    <property type="entry name" value="Peripla_BP_I"/>
</dbReference>
<dbReference type="Proteomes" id="UP001596455">
    <property type="component" value="Unassembled WGS sequence"/>
</dbReference>
<keyword evidence="2 6" id="KW-0238">DNA-binding</keyword>
<dbReference type="SUPFAM" id="SSF53822">
    <property type="entry name" value="Periplasmic binding protein-like I"/>
    <property type="match status" value="1"/>
</dbReference>
<organism evidence="6 7">
    <name type="scientific">Georgenia alba</name>
    <dbReference type="NCBI Taxonomy" id="2233858"/>
    <lineage>
        <taxon>Bacteria</taxon>
        <taxon>Bacillati</taxon>
        <taxon>Actinomycetota</taxon>
        <taxon>Actinomycetes</taxon>
        <taxon>Micrococcales</taxon>
        <taxon>Bogoriellaceae</taxon>
        <taxon>Georgenia</taxon>
    </lineage>
</organism>
<dbReference type="GO" id="GO:0003677">
    <property type="term" value="F:DNA binding"/>
    <property type="evidence" value="ECO:0007669"/>
    <property type="project" value="UniProtKB-KW"/>
</dbReference>
<keyword evidence="3" id="KW-0804">Transcription</keyword>
<evidence type="ECO:0000256" key="1">
    <source>
        <dbReference type="ARBA" id="ARBA00023015"/>
    </source>
</evidence>
<dbReference type="Gene3D" id="3.40.50.2300">
    <property type="match status" value="2"/>
</dbReference>
<feature type="region of interest" description="Disordered" evidence="4">
    <location>
        <begin position="338"/>
        <end position="358"/>
    </location>
</feature>
<protein>
    <submittedName>
        <fullName evidence="6">LacI family DNA-binding transcriptional regulator</fullName>
    </submittedName>
</protein>
<dbReference type="InterPro" id="IPR000843">
    <property type="entry name" value="HTH_LacI"/>
</dbReference>
<proteinExistence type="predicted"/>
<evidence type="ECO:0000256" key="4">
    <source>
        <dbReference type="SAM" id="MobiDB-lite"/>
    </source>
</evidence>
<name>A0ABW2Q8E9_9MICO</name>
<dbReference type="Pfam" id="PF00356">
    <property type="entry name" value="LacI"/>
    <property type="match status" value="1"/>
</dbReference>
<sequence>MDPAEPSGAARRVATRSDVARRAGVSTAVVSYVVNNGPRPVAAATRERVLAAMRDLDYRPNAVARALRMQRAHAVGLVVPDISNTYFGTLARVLSDRAFSAGYAMLLGDSHSDLERERAQIESLVTHRVDGLIVVSLEPGSTADVGTTPVVYLDQRTSKGQASVVVDNADGARQAVHHLAEHARRRIGHLAGPEGAPGTAARRSGWQEAALAAGLPADDDLVVHAPFSRDGGLVAGRELLQRSPRPDAVFVASDVQATGLLLAARELGIAVPDELAVISFDGTEETVFSDPPLTSVRQPVDRIVETALAMVLGESPPDEARSIPVQLVVRRSCGCDQTTQRIPDDATAGQAASSAADG</sequence>